<organism evidence="9 10">
    <name type="scientific">Gregarina niphandrodes</name>
    <name type="common">Septate eugregarine</name>
    <dbReference type="NCBI Taxonomy" id="110365"/>
    <lineage>
        <taxon>Eukaryota</taxon>
        <taxon>Sar</taxon>
        <taxon>Alveolata</taxon>
        <taxon>Apicomplexa</taxon>
        <taxon>Conoidasida</taxon>
        <taxon>Gregarinasina</taxon>
        <taxon>Eugregarinorida</taxon>
        <taxon>Gregarinidae</taxon>
        <taxon>Gregarina</taxon>
    </lineage>
</organism>
<keyword evidence="4" id="KW-0337">GPI-anchor biosynthesis</keyword>
<keyword evidence="9" id="KW-0328">Glycosyltransferase</keyword>
<evidence type="ECO:0000256" key="5">
    <source>
        <dbReference type="ARBA" id="ARBA00022692"/>
    </source>
</evidence>
<keyword evidence="6 8" id="KW-1133">Transmembrane helix</keyword>
<proteinExistence type="inferred from homology"/>
<dbReference type="AlphaFoldDB" id="A0A023B6C4"/>
<comment type="similarity">
    <text evidence="3">Belongs to the PIGC family.</text>
</comment>
<comment type="pathway">
    <text evidence="2">Glycolipid biosynthesis; glycosylphosphatidylinositol-anchor biosynthesis.</text>
</comment>
<dbReference type="GeneID" id="22912944"/>
<evidence type="ECO:0000256" key="8">
    <source>
        <dbReference type="SAM" id="Phobius"/>
    </source>
</evidence>
<evidence type="ECO:0000313" key="10">
    <source>
        <dbReference type="Proteomes" id="UP000019763"/>
    </source>
</evidence>
<evidence type="ECO:0000256" key="6">
    <source>
        <dbReference type="ARBA" id="ARBA00022989"/>
    </source>
</evidence>
<protein>
    <submittedName>
        <fullName evidence="9">Phosphatidylinositol N-acetylglucosaminyltransferase</fullName>
    </submittedName>
</protein>
<evidence type="ECO:0000256" key="4">
    <source>
        <dbReference type="ARBA" id="ARBA00022502"/>
    </source>
</evidence>
<sequence length="228" mass="25676">MAENDRRSWGAVECLFCPFDGAKYDEAATTCKICGNIRAMVSAPVKQVDFIKGMPAWSSNSFVLEKSSSGNRYKVNVWRKVLYAKQPFPDDYTDTKRFLDCLVQNAKPPRYGYWYLVSLTGRIVQPICIVVIHIAIWRGVDRQPSMISAATLTFIDFALISLYWLGTWWTKKPVDLMDQHPSTDGSMTAFKRITVIIGCLKVLSPLLQTLTQSFSHDTVICLTVGNAS</sequence>
<dbReference type="OrthoDB" id="417678at2759"/>
<evidence type="ECO:0000256" key="3">
    <source>
        <dbReference type="ARBA" id="ARBA00008321"/>
    </source>
</evidence>
<dbReference type="Proteomes" id="UP000019763">
    <property type="component" value="Unassembled WGS sequence"/>
</dbReference>
<dbReference type="GO" id="GO:0000506">
    <property type="term" value="C:glycosylphosphatidylinositol-N-acetylglucosaminyltransferase (GPI-GnT) complex"/>
    <property type="evidence" value="ECO:0007669"/>
    <property type="project" value="TreeGrafter"/>
</dbReference>
<evidence type="ECO:0000256" key="1">
    <source>
        <dbReference type="ARBA" id="ARBA00004141"/>
    </source>
</evidence>
<comment type="subcellular location">
    <subcellularLocation>
        <location evidence="1">Membrane</location>
        <topology evidence="1">Multi-pass membrane protein</topology>
    </subcellularLocation>
</comment>
<evidence type="ECO:0000313" key="9">
    <source>
        <dbReference type="EMBL" id="EZG65928.1"/>
    </source>
</evidence>
<dbReference type="Pfam" id="PF06432">
    <property type="entry name" value="GPI2"/>
    <property type="match status" value="1"/>
</dbReference>
<keyword evidence="7 8" id="KW-0472">Membrane</keyword>
<keyword evidence="10" id="KW-1185">Reference proteome</keyword>
<feature type="transmembrane region" description="Helical" evidence="8">
    <location>
        <begin position="113"/>
        <end position="137"/>
    </location>
</feature>
<dbReference type="UniPathway" id="UPA00196"/>
<dbReference type="GO" id="GO:0016757">
    <property type="term" value="F:glycosyltransferase activity"/>
    <property type="evidence" value="ECO:0007669"/>
    <property type="project" value="UniProtKB-KW"/>
</dbReference>
<dbReference type="PANTHER" id="PTHR12982:SF0">
    <property type="entry name" value="PHOSPHATIDYLINOSITOL N-ACETYLGLUCOSAMINYLTRANSFERASE SUBUNIT C"/>
    <property type="match status" value="1"/>
</dbReference>
<dbReference type="PANTHER" id="PTHR12982">
    <property type="entry name" value="PHOSPHATIDYLINOSITOL GLYCAN, CLASS C"/>
    <property type="match status" value="1"/>
</dbReference>
<dbReference type="VEuPathDB" id="CryptoDB:GNI_081380"/>
<dbReference type="GO" id="GO:0006506">
    <property type="term" value="P:GPI anchor biosynthetic process"/>
    <property type="evidence" value="ECO:0007669"/>
    <property type="project" value="UniProtKB-UniPathway"/>
</dbReference>
<keyword evidence="5 8" id="KW-0812">Transmembrane</keyword>
<feature type="transmembrane region" description="Helical" evidence="8">
    <location>
        <begin position="149"/>
        <end position="169"/>
    </location>
</feature>
<dbReference type="InterPro" id="IPR009450">
    <property type="entry name" value="Plno_GlcNAc_GPI2"/>
</dbReference>
<keyword evidence="9" id="KW-0808">Transferase</keyword>
<name>A0A023B6C4_GRENI</name>
<dbReference type="EMBL" id="AFNH02000610">
    <property type="protein sequence ID" value="EZG65928.1"/>
    <property type="molecule type" value="Genomic_DNA"/>
</dbReference>
<evidence type="ECO:0000256" key="7">
    <source>
        <dbReference type="ARBA" id="ARBA00023136"/>
    </source>
</evidence>
<dbReference type="eggNOG" id="KOG3059">
    <property type="taxonomic scope" value="Eukaryota"/>
</dbReference>
<comment type="caution">
    <text evidence="9">The sequence shown here is derived from an EMBL/GenBank/DDBJ whole genome shotgun (WGS) entry which is preliminary data.</text>
</comment>
<accession>A0A023B6C4</accession>
<dbReference type="RefSeq" id="XP_011134022.1">
    <property type="nucleotide sequence ID" value="XM_011135720.1"/>
</dbReference>
<gene>
    <name evidence="9" type="ORF">GNI_081380</name>
</gene>
<reference evidence="9" key="1">
    <citation type="submission" date="2013-12" db="EMBL/GenBank/DDBJ databases">
        <authorList>
            <person name="Omoto C.K."/>
            <person name="Sibley D."/>
            <person name="Venepally P."/>
            <person name="Hadjithomas M."/>
            <person name="Karamycheva S."/>
            <person name="Brunk B."/>
            <person name="Roos D."/>
            <person name="Caler E."/>
            <person name="Lorenzi H."/>
        </authorList>
    </citation>
    <scope>NUCLEOTIDE SEQUENCE</scope>
</reference>
<evidence type="ECO:0000256" key="2">
    <source>
        <dbReference type="ARBA" id="ARBA00004687"/>
    </source>
</evidence>